<feature type="domain" description="Transposon Tn7 transposition protein TnsD C-terminal" evidence="1">
    <location>
        <begin position="36"/>
        <end position="164"/>
    </location>
</feature>
<organism evidence="2 3">
    <name type="scientific">Drouetiella hepatica Uher 2000/2452</name>
    <dbReference type="NCBI Taxonomy" id="904376"/>
    <lineage>
        <taxon>Bacteria</taxon>
        <taxon>Bacillati</taxon>
        <taxon>Cyanobacteriota</taxon>
        <taxon>Cyanophyceae</taxon>
        <taxon>Oculatellales</taxon>
        <taxon>Oculatellaceae</taxon>
        <taxon>Drouetiella</taxon>
    </lineage>
</organism>
<accession>A0A951QAT8</accession>
<evidence type="ECO:0000313" key="3">
    <source>
        <dbReference type="Proteomes" id="UP000757435"/>
    </source>
</evidence>
<name>A0A951QAT8_9CYAN</name>
<evidence type="ECO:0000313" key="2">
    <source>
        <dbReference type="EMBL" id="MBW4659174.1"/>
    </source>
</evidence>
<protein>
    <recommendedName>
        <fullName evidence="1">Transposon Tn7 transposition protein TnsD C-terminal domain-containing protein</fullName>
    </recommendedName>
</protein>
<sequence length="246" mass="28791">MSNGFYAARLNLPFPRKSNGSRSRLIESPELPLNRIHQSDHSEKLKLYRQKWLSARAAYPSKGRTFMRNNFRRLHSWLNRYDKMWLEANLPVSASYKSFPKRIGKAIVDWSACDVQLSNQIPSIIERIKSKPGYPKKISLSEITRELGSNSSLRQRLSKLPLTSTEISRGLESREDFTIRKIRWVFDCYRVQNAIPARWQFIKEARIQSYDLKLAKVQKVLDKAIELLRIQNQTTTALTEVEEYTE</sequence>
<reference evidence="2" key="1">
    <citation type="submission" date="2021-05" db="EMBL/GenBank/DDBJ databases">
        <authorList>
            <person name="Pietrasiak N."/>
            <person name="Ward R."/>
            <person name="Stajich J.E."/>
            <person name="Kurbessoian T."/>
        </authorList>
    </citation>
    <scope>NUCLEOTIDE SEQUENCE</scope>
    <source>
        <strain evidence="2">UHER 2000/2452</strain>
    </source>
</reference>
<comment type="caution">
    <text evidence="2">The sequence shown here is derived from an EMBL/GenBank/DDBJ whole genome shotgun (WGS) entry which is preliminary data.</text>
</comment>
<dbReference type="EMBL" id="JAHHHD010000009">
    <property type="protein sequence ID" value="MBW4659174.1"/>
    <property type="molecule type" value="Genomic_DNA"/>
</dbReference>
<dbReference type="AlphaFoldDB" id="A0A951QAT8"/>
<evidence type="ECO:0000259" key="1">
    <source>
        <dbReference type="Pfam" id="PF15978"/>
    </source>
</evidence>
<proteinExistence type="predicted"/>
<dbReference type="Pfam" id="PF15978">
    <property type="entry name" value="TnsD"/>
    <property type="match status" value="1"/>
</dbReference>
<dbReference type="InterPro" id="IPR032750">
    <property type="entry name" value="TnsD_C"/>
</dbReference>
<reference evidence="2" key="2">
    <citation type="journal article" date="2022" name="Microbiol. Resour. Announc.">
        <title>Metagenome Sequencing to Explore Phylogenomics of Terrestrial Cyanobacteria.</title>
        <authorList>
            <person name="Ward R.D."/>
            <person name="Stajich J.E."/>
            <person name="Johansen J.R."/>
            <person name="Huntemann M."/>
            <person name="Clum A."/>
            <person name="Foster B."/>
            <person name="Foster B."/>
            <person name="Roux S."/>
            <person name="Palaniappan K."/>
            <person name="Varghese N."/>
            <person name="Mukherjee S."/>
            <person name="Reddy T.B.K."/>
            <person name="Daum C."/>
            <person name="Copeland A."/>
            <person name="Chen I.A."/>
            <person name="Ivanova N.N."/>
            <person name="Kyrpides N.C."/>
            <person name="Shapiro N."/>
            <person name="Eloe-Fadrosh E.A."/>
            <person name="Pietrasiak N."/>
        </authorList>
    </citation>
    <scope>NUCLEOTIDE SEQUENCE</scope>
    <source>
        <strain evidence="2">UHER 2000/2452</strain>
    </source>
</reference>
<gene>
    <name evidence="2" type="ORF">KME15_10900</name>
</gene>
<dbReference type="Proteomes" id="UP000757435">
    <property type="component" value="Unassembled WGS sequence"/>
</dbReference>